<name>A0A8S3ZI34_9EUPU</name>
<dbReference type="Gene3D" id="2.30.39.10">
    <property type="entry name" value="Alpha-1-antitrypsin, domain 1"/>
    <property type="match status" value="1"/>
</dbReference>
<proteinExistence type="inferred from homology"/>
<dbReference type="Gene3D" id="3.30.497.10">
    <property type="entry name" value="Antithrombin, subunit I, domain 2"/>
    <property type="match status" value="1"/>
</dbReference>
<dbReference type="EMBL" id="CAJHNH020002660">
    <property type="protein sequence ID" value="CAG5127350.1"/>
    <property type="molecule type" value="Genomic_DNA"/>
</dbReference>
<dbReference type="InterPro" id="IPR036186">
    <property type="entry name" value="Serpin_sf"/>
</dbReference>
<evidence type="ECO:0000313" key="5">
    <source>
        <dbReference type="Proteomes" id="UP000678393"/>
    </source>
</evidence>
<feature type="domain" description="Serpin" evidence="3">
    <location>
        <begin position="15"/>
        <end position="381"/>
    </location>
</feature>
<comment type="caution">
    <text evidence="4">The sequence shown here is derived from an EMBL/GenBank/DDBJ whole genome shotgun (WGS) entry which is preliminary data.</text>
</comment>
<dbReference type="FunFam" id="3.30.497.10:FF:000001">
    <property type="entry name" value="Serine protease inhibitor"/>
    <property type="match status" value="1"/>
</dbReference>
<dbReference type="InterPro" id="IPR042185">
    <property type="entry name" value="Serpin_sf_2"/>
</dbReference>
<dbReference type="InterPro" id="IPR023795">
    <property type="entry name" value="Serpin_CS"/>
</dbReference>
<reference evidence="4" key="1">
    <citation type="submission" date="2021-04" db="EMBL/GenBank/DDBJ databases">
        <authorList>
            <consortium name="Molecular Ecology Group"/>
        </authorList>
    </citation>
    <scope>NUCLEOTIDE SEQUENCE</scope>
</reference>
<dbReference type="InterPro" id="IPR042178">
    <property type="entry name" value="Serpin_sf_1"/>
</dbReference>
<dbReference type="GO" id="GO:0005615">
    <property type="term" value="C:extracellular space"/>
    <property type="evidence" value="ECO:0007669"/>
    <property type="project" value="InterPro"/>
</dbReference>
<dbReference type="AlphaFoldDB" id="A0A8S3ZI34"/>
<dbReference type="GO" id="GO:0004867">
    <property type="term" value="F:serine-type endopeptidase inhibitor activity"/>
    <property type="evidence" value="ECO:0007669"/>
    <property type="project" value="InterPro"/>
</dbReference>
<protein>
    <recommendedName>
        <fullName evidence="3">Serpin domain-containing protein</fullName>
    </recommendedName>
</protein>
<dbReference type="PROSITE" id="PS00284">
    <property type="entry name" value="SERPIN"/>
    <property type="match status" value="1"/>
</dbReference>
<dbReference type="Gene3D" id="2.10.310.10">
    <property type="entry name" value="Serpins superfamily"/>
    <property type="match status" value="1"/>
</dbReference>
<dbReference type="PANTHER" id="PTHR11461">
    <property type="entry name" value="SERINE PROTEASE INHIBITOR, SERPIN"/>
    <property type="match status" value="1"/>
</dbReference>
<dbReference type="Proteomes" id="UP000678393">
    <property type="component" value="Unassembled WGS sequence"/>
</dbReference>
<comment type="similarity">
    <text evidence="1 2">Belongs to the serpin family.</text>
</comment>
<dbReference type="SMART" id="SM00093">
    <property type="entry name" value="SERPIN"/>
    <property type="match status" value="1"/>
</dbReference>
<dbReference type="InterPro" id="IPR000215">
    <property type="entry name" value="Serpin_fam"/>
</dbReference>
<dbReference type="InterPro" id="IPR023796">
    <property type="entry name" value="Serpin_dom"/>
</dbReference>
<evidence type="ECO:0000256" key="1">
    <source>
        <dbReference type="ARBA" id="ARBA00009500"/>
    </source>
</evidence>
<evidence type="ECO:0000313" key="4">
    <source>
        <dbReference type="EMBL" id="CAG5127350.1"/>
    </source>
</evidence>
<organism evidence="4 5">
    <name type="scientific">Candidula unifasciata</name>
    <dbReference type="NCBI Taxonomy" id="100452"/>
    <lineage>
        <taxon>Eukaryota</taxon>
        <taxon>Metazoa</taxon>
        <taxon>Spiralia</taxon>
        <taxon>Lophotrochozoa</taxon>
        <taxon>Mollusca</taxon>
        <taxon>Gastropoda</taxon>
        <taxon>Heterobranchia</taxon>
        <taxon>Euthyneura</taxon>
        <taxon>Panpulmonata</taxon>
        <taxon>Eupulmonata</taxon>
        <taxon>Stylommatophora</taxon>
        <taxon>Helicina</taxon>
        <taxon>Helicoidea</taxon>
        <taxon>Geomitridae</taxon>
        <taxon>Candidula</taxon>
    </lineage>
</organism>
<accession>A0A8S3ZI34</accession>
<dbReference type="Pfam" id="PF00079">
    <property type="entry name" value="Serpin"/>
    <property type="match status" value="1"/>
</dbReference>
<evidence type="ECO:0000256" key="2">
    <source>
        <dbReference type="RuleBase" id="RU000411"/>
    </source>
</evidence>
<dbReference type="PANTHER" id="PTHR11461:SF211">
    <property type="entry name" value="GH10112P-RELATED"/>
    <property type="match status" value="1"/>
</dbReference>
<evidence type="ECO:0000259" key="3">
    <source>
        <dbReference type="SMART" id="SM00093"/>
    </source>
</evidence>
<gene>
    <name evidence="4" type="ORF">CUNI_LOCUS12908</name>
</gene>
<sequence>MSQNTLASANTILALSLFKVVRKDLKGKNAFLSPLSISAALSMTQLGAREKTAQEMAKVLGWESENGEQIHQQFQAYFTKLQQQSDQYQLSTANRIFVEKTFNVLETFTKQTKEWYLAEPAQANFKEQPEIEAAKINAWVAEQTQNKIKDLFAEGVINAVTRMVLVNAIYFKGKWDTEFAAKSTSPRPFKLSPEETKDVPTMYNKQTYGIYKDSELKFTAVELLYKGQELGMVIILPDEDFGLEELVENLTPERLNRVIKNVSLKKQKIQLYLPKFEITSTYRLKQALTSLGMADAFSEGRANFSGMTGQRDLVLSEVAHKAFVQVNEEGTEAAAATGAVMMMRSMPPPVPEVQVDHPFLFLISDHRADGSILFLGQVDNPLS</sequence>
<keyword evidence="5" id="KW-1185">Reference proteome</keyword>
<dbReference type="SUPFAM" id="SSF56574">
    <property type="entry name" value="Serpins"/>
    <property type="match status" value="1"/>
</dbReference>
<dbReference type="OrthoDB" id="671595at2759"/>